<feature type="domain" description="6-phosphogluconate dehydrogenase NADP-binding" evidence="1">
    <location>
        <begin position="10"/>
        <end position="150"/>
    </location>
</feature>
<sequence length="263" mass="26757">METVATEGPRIAVLGLGEAGGAIAADLAAAGAHVRGHDPKVPAPPGVVDTGGDAEAALGCDLVLSVNSASDAVDALRAGLAGTSPGCLWADLNTAAPALKRRLGEIAADAGIGFADVSLMATVPGRGLRTPMLVSGPDAERCATLLRPLGARIEVLDGPAGLAAERKLLRSVFYKGLAAAVVEALDAARAAGCEDWLREVVAEELTRADASTVDRMVDGSRRHAVRRTVEMQAAADMLDDLGVPPLVATAGRDVLRRLSAPPK</sequence>
<comment type="caution">
    <text evidence="3">The sequence shown here is derived from an EMBL/GenBank/DDBJ whole genome shotgun (WGS) entry which is preliminary data.</text>
</comment>
<accession>A0ABS9YDP2</accession>
<protein>
    <submittedName>
        <fullName evidence="3">DUF1932 domain-containing protein</fullName>
    </submittedName>
</protein>
<dbReference type="Gene3D" id="3.40.50.720">
    <property type="entry name" value="NAD(P)-binding Rossmann-like Domain"/>
    <property type="match status" value="1"/>
</dbReference>
<evidence type="ECO:0000313" key="4">
    <source>
        <dbReference type="Proteomes" id="UP001165269"/>
    </source>
</evidence>
<dbReference type="InterPro" id="IPR013328">
    <property type="entry name" value="6PGD_dom2"/>
</dbReference>
<dbReference type="InterPro" id="IPR008927">
    <property type="entry name" value="6-PGluconate_DH-like_C_sf"/>
</dbReference>
<dbReference type="Gene3D" id="1.10.1040.10">
    <property type="entry name" value="N-(1-d-carboxylethyl)-l-norvaline Dehydrogenase, domain 2"/>
    <property type="match status" value="1"/>
</dbReference>
<dbReference type="InterPro" id="IPR006115">
    <property type="entry name" value="6PGDH_NADP-bd"/>
</dbReference>
<dbReference type="SUPFAM" id="SSF51735">
    <property type="entry name" value="NAD(P)-binding Rossmann-fold domains"/>
    <property type="match status" value="1"/>
</dbReference>
<name>A0ABS9YDP2_9ACTN</name>
<dbReference type="InterPro" id="IPR015814">
    <property type="entry name" value="Pgluconate_DH_NAD-bd_C"/>
</dbReference>
<dbReference type="InterPro" id="IPR036291">
    <property type="entry name" value="NAD(P)-bd_dom_sf"/>
</dbReference>
<evidence type="ECO:0000313" key="3">
    <source>
        <dbReference type="EMBL" id="MCI3275310.1"/>
    </source>
</evidence>
<dbReference type="SUPFAM" id="SSF48179">
    <property type="entry name" value="6-phosphogluconate dehydrogenase C-terminal domain-like"/>
    <property type="match status" value="1"/>
</dbReference>
<dbReference type="EMBL" id="JALDAY010000009">
    <property type="protein sequence ID" value="MCI3275310.1"/>
    <property type="molecule type" value="Genomic_DNA"/>
</dbReference>
<dbReference type="Pfam" id="PF03446">
    <property type="entry name" value="NAD_binding_2"/>
    <property type="match status" value="1"/>
</dbReference>
<feature type="domain" description="Phosphogluconate dehydrogenase NAD-binding putative C-terminal" evidence="2">
    <location>
        <begin position="188"/>
        <end position="258"/>
    </location>
</feature>
<dbReference type="RefSeq" id="WP_242769073.1">
    <property type="nucleotide sequence ID" value="NZ_JALDAY010000009.1"/>
</dbReference>
<dbReference type="Proteomes" id="UP001165269">
    <property type="component" value="Unassembled WGS sequence"/>
</dbReference>
<organism evidence="3 4">
    <name type="scientific">Streptomyces cylindrosporus</name>
    <dbReference type="NCBI Taxonomy" id="2927583"/>
    <lineage>
        <taxon>Bacteria</taxon>
        <taxon>Bacillati</taxon>
        <taxon>Actinomycetota</taxon>
        <taxon>Actinomycetes</taxon>
        <taxon>Kitasatosporales</taxon>
        <taxon>Streptomycetaceae</taxon>
        <taxon>Streptomyces</taxon>
    </lineage>
</organism>
<proteinExistence type="predicted"/>
<dbReference type="Pfam" id="PF09130">
    <property type="entry name" value="DUF1932"/>
    <property type="match status" value="1"/>
</dbReference>
<reference evidence="3" key="1">
    <citation type="submission" date="2022-03" db="EMBL/GenBank/DDBJ databases">
        <title>Streptomyces 7R015 and 7R016 isolated from Barleria lupulina in Thailand.</title>
        <authorList>
            <person name="Kanchanasin P."/>
            <person name="Phongsopitanun W."/>
            <person name="Tanasupawat S."/>
        </authorList>
    </citation>
    <scope>NUCLEOTIDE SEQUENCE</scope>
    <source>
        <strain evidence="3">7R015</strain>
    </source>
</reference>
<evidence type="ECO:0000259" key="1">
    <source>
        <dbReference type="Pfam" id="PF03446"/>
    </source>
</evidence>
<keyword evidence="4" id="KW-1185">Reference proteome</keyword>
<gene>
    <name evidence="3" type="ORF">MQP27_29930</name>
</gene>
<evidence type="ECO:0000259" key="2">
    <source>
        <dbReference type="Pfam" id="PF09130"/>
    </source>
</evidence>